<name>A0A542ZIF6_9MICO</name>
<dbReference type="InterPro" id="IPR000182">
    <property type="entry name" value="GNAT_dom"/>
</dbReference>
<feature type="domain" description="N-acetyltransferase" evidence="1">
    <location>
        <begin position="14"/>
        <end position="150"/>
    </location>
</feature>
<dbReference type="InterPro" id="IPR016181">
    <property type="entry name" value="Acyl_CoA_acyltransferase"/>
</dbReference>
<dbReference type="PANTHER" id="PTHR43792">
    <property type="entry name" value="GNAT FAMILY, PUTATIVE (AFU_ORTHOLOGUE AFUA_3G00765)-RELATED-RELATED"/>
    <property type="match status" value="1"/>
</dbReference>
<dbReference type="SUPFAM" id="SSF55729">
    <property type="entry name" value="Acyl-CoA N-acyltransferases (Nat)"/>
    <property type="match status" value="1"/>
</dbReference>
<dbReference type="EMBL" id="VFOQ01000001">
    <property type="protein sequence ID" value="TQL60079.1"/>
    <property type="molecule type" value="Genomic_DNA"/>
</dbReference>
<keyword evidence="2" id="KW-0808">Transferase</keyword>
<dbReference type="Gene3D" id="3.40.630.30">
    <property type="match status" value="1"/>
</dbReference>
<evidence type="ECO:0000313" key="2">
    <source>
        <dbReference type="EMBL" id="TQL60079.1"/>
    </source>
</evidence>
<dbReference type="Proteomes" id="UP000319514">
    <property type="component" value="Unassembled WGS sequence"/>
</dbReference>
<dbReference type="GO" id="GO:0016747">
    <property type="term" value="F:acyltransferase activity, transferring groups other than amino-acyl groups"/>
    <property type="evidence" value="ECO:0007669"/>
    <property type="project" value="InterPro"/>
</dbReference>
<evidence type="ECO:0000313" key="3">
    <source>
        <dbReference type="Proteomes" id="UP000319514"/>
    </source>
</evidence>
<dbReference type="RefSeq" id="WP_141788021.1">
    <property type="nucleotide sequence ID" value="NZ_BAAAKX010000005.1"/>
</dbReference>
<proteinExistence type="predicted"/>
<gene>
    <name evidence="2" type="ORF">FB474_1456</name>
</gene>
<evidence type="ECO:0000259" key="1">
    <source>
        <dbReference type="PROSITE" id="PS51186"/>
    </source>
</evidence>
<sequence length="157" mass="16964">MPVSLTSLTADLAATYTEVLRRNASHLNLTPSERDRTPEEHAAAWADPAEGNIRFAVLLDGRLIGRVDLDPVNPPKYSIGYWIDADHTGRGHATTAVALAVEHALDELGATDVYAGVTHGNHTSVAVLHRNGFTRVADLGTYERFHLPLDGGPPRNP</sequence>
<dbReference type="InterPro" id="IPR051531">
    <property type="entry name" value="N-acetyltransferase"/>
</dbReference>
<comment type="caution">
    <text evidence="2">The sequence shown here is derived from an EMBL/GenBank/DDBJ whole genome shotgun (WGS) entry which is preliminary data.</text>
</comment>
<keyword evidence="3" id="KW-1185">Reference proteome</keyword>
<accession>A0A542ZIF6</accession>
<dbReference type="OrthoDB" id="5242221at2"/>
<organism evidence="2 3">
    <name type="scientific">Oryzihumus leptocrescens</name>
    <dbReference type="NCBI Taxonomy" id="297536"/>
    <lineage>
        <taxon>Bacteria</taxon>
        <taxon>Bacillati</taxon>
        <taxon>Actinomycetota</taxon>
        <taxon>Actinomycetes</taxon>
        <taxon>Micrococcales</taxon>
        <taxon>Intrasporangiaceae</taxon>
        <taxon>Oryzihumus</taxon>
    </lineage>
</organism>
<dbReference type="AlphaFoldDB" id="A0A542ZIF6"/>
<protein>
    <submittedName>
        <fullName evidence="2">Acetyltransferase (GNAT) family protein</fullName>
    </submittedName>
</protein>
<dbReference type="Pfam" id="PF13302">
    <property type="entry name" value="Acetyltransf_3"/>
    <property type="match status" value="1"/>
</dbReference>
<reference evidence="2 3" key="1">
    <citation type="submission" date="2019-06" db="EMBL/GenBank/DDBJ databases">
        <title>Sequencing the genomes of 1000 actinobacteria strains.</title>
        <authorList>
            <person name="Klenk H.-P."/>
        </authorList>
    </citation>
    <scope>NUCLEOTIDE SEQUENCE [LARGE SCALE GENOMIC DNA]</scope>
    <source>
        <strain evidence="2 3">DSM 18082</strain>
    </source>
</reference>
<dbReference type="PROSITE" id="PS51186">
    <property type="entry name" value="GNAT"/>
    <property type="match status" value="1"/>
</dbReference>